<name>A0AAN6M3Q5_9PLEO</name>
<dbReference type="PANTHER" id="PTHR47843:SF5">
    <property type="entry name" value="BTB_POZ DOMAIN PROTEIN"/>
    <property type="match status" value="1"/>
</dbReference>
<evidence type="ECO:0000313" key="2">
    <source>
        <dbReference type="EMBL" id="KAK3215809.1"/>
    </source>
</evidence>
<organism evidence="2 3">
    <name type="scientific">Pseudopithomyces chartarum</name>
    <dbReference type="NCBI Taxonomy" id="1892770"/>
    <lineage>
        <taxon>Eukaryota</taxon>
        <taxon>Fungi</taxon>
        <taxon>Dikarya</taxon>
        <taxon>Ascomycota</taxon>
        <taxon>Pezizomycotina</taxon>
        <taxon>Dothideomycetes</taxon>
        <taxon>Pleosporomycetidae</taxon>
        <taxon>Pleosporales</taxon>
        <taxon>Massarineae</taxon>
        <taxon>Didymosphaeriaceae</taxon>
        <taxon>Pseudopithomyces</taxon>
    </lineage>
</organism>
<gene>
    <name evidence="2" type="ORF">GRF29_8g1107102</name>
</gene>
<evidence type="ECO:0000313" key="3">
    <source>
        <dbReference type="Proteomes" id="UP001280581"/>
    </source>
</evidence>
<keyword evidence="3" id="KW-1185">Reference proteome</keyword>
<dbReference type="Pfam" id="PF00651">
    <property type="entry name" value="BTB"/>
    <property type="match status" value="1"/>
</dbReference>
<dbReference type="CDD" id="cd18186">
    <property type="entry name" value="BTB_POZ_ZBTB_KLHL-like"/>
    <property type="match status" value="1"/>
</dbReference>
<reference evidence="2 3" key="1">
    <citation type="submission" date="2021-02" db="EMBL/GenBank/DDBJ databases">
        <title>Genome assembly of Pseudopithomyces chartarum.</title>
        <authorList>
            <person name="Jauregui R."/>
            <person name="Singh J."/>
            <person name="Voisey C."/>
        </authorList>
    </citation>
    <scope>NUCLEOTIDE SEQUENCE [LARGE SCALE GENOMIC DNA]</scope>
    <source>
        <strain evidence="2 3">AGR01</strain>
    </source>
</reference>
<dbReference type="PROSITE" id="PS50097">
    <property type="entry name" value="BTB"/>
    <property type="match status" value="1"/>
</dbReference>
<dbReference type="Gene3D" id="3.30.710.10">
    <property type="entry name" value="Potassium Channel Kv1.1, Chain A"/>
    <property type="match status" value="1"/>
</dbReference>
<proteinExistence type="predicted"/>
<dbReference type="SUPFAM" id="SSF54695">
    <property type="entry name" value="POZ domain"/>
    <property type="match status" value="1"/>
</dbReference>
<dbReference type="AlphaFoldDB" id="A0AAN6M3Q5"/>
<feature type="domain" description="BTB" evidence="1">
    <location>
        <begin position="23"/>
        <end position="85"/>
    </location>
</feature>
<dbReference type="InterPro" id="IPR000210">
    <property type="entry name" value="BTB/POZ_dom"/>
</dbReference>
<comment type="caution">
    <text evidence="2">The sequence shown here is derived from an EMBL/GenBank/DDBJ whole genome shotgun (WGS) entry which is preliminary data.</text>
</comment>
<dbReference type="InterPro" id="IPR011333">
    <property type="entry name" value="SKP1/BTB/POZ_sf"/>
</dbReference>
<dbReference type="EMBL" id="WVTA01000002">
    <property type="protein sequence ID" value="KAK3215809.1"/>
    <property type="molecule type" value="Genomic_DNA"/>
</dbReference>
<accession>A0AAN6M3Q5</accession>
<dbReference type="Proteomes" id="UP001280581">
    <property type="component" value="Unassembled WGS sequence"/>
</dbReference>
<evidence type="ECO:0000259" key="1">
    <source>
        <dbReference type="PROSITE" id="PS50097"/>
    </source>
</evidence>
<sequence>MATETRKQILSSVQSLLSSGLYSDIDITCGPDVYHAHRAIVCTRSEFFAGAARFPGVESDAKSIDLPDEERETVKLLMQFFYEGDYLPIISDSSLTATPFQTSKPSVFTPQQVFPHTCPPSMFQRGCMMVLCPHHTCGSHCQAASTGFSQTRTVCSNFTCPSCPALGPPAQIVIPPPGGTQSADLLTHANMYAIADRLIVTGLKALALAKFQSACTHYWDTPEFPAAVEYIFTSTPEEDSGLRNTVYVAISNHMQLMEDEKIKALMMELNGLAYGVLHVKATQNEWLK</sequence>
<protein>
    <recommendedName>
        <fullName evidence="1">BTB domain-containing protein</fullName>
    </recommendedName>
</protein>
<dbReference type="PANTHER" id="PTHR47843">
    <property type="entry name" value="BTB DOMAIN-CONTAINING PROTEIN-RELATED"/>
    <property type="match status" value="1"/>
</dbReference>